<dbReference type="SUPFAM" id="SSF55248">
    <property type="entry name" value="PCD-like"/>
    <property type="match status" value="1"/>
</dbReference>
<keyword evidence="2" id="KW-1185">Reference proteome</keyword>
<proteinExistence type="predicted"/>
<dbReference type="GO" id="GO:0006729">
    <property type="term" value="P:tetrahydrobiopterin biosynthetic process"/>
    <property type="evidence" value="ECO:0007669"/>
    <property type="project" value="InterPro"/>
</dbReference>
<name>A0A1M4WPA9_9ACTN</name>
<gene>
    <name evidence="1" type="ORF">SAMN02745225_01741</name>
</gene>
<dbReference type="AlphaFoldDB" id="A0A1M4WPA9"/>
<dbReference type="Proteomes" id="UP000184295">
    <property type="component" value="Unassembled WGS sequence"/>
</dbReference>
<evidence type="ECO:0008006" key="3">
    <source>
        <dbReference type="Google" id="ProtNLM"/>
    </source>
</evidence>
<dbReference type="EMBL" id="FQUL01000027">
    <property type="protein sequence ID" value="SHE83038.1"/>
    <property type="molecule type" value="Genomic_DNA"/>
</dbReference>
<dbReference type="OrthoDB" id="5297462at2"/>
<dbReference type="STRING" id="1121881.SAMN02745225_01741"/>
<protein>
    <recommendedName>
        <fullName evidence="3">4a-hydroxytetrahydrobiopterin dehydratase</fullName>
    </recommendedName>
</protein>
<evidence type="ECO:0000313" key="2">
    <source>
        <dbReference type="Proteomes" id="UP000184295"/>
    </source>
</evidence>
<dbReference type="RefSeq" id="WP_072791394.1">
    <property type="nucleotide sequence ID" value="NZ_FQUL01000027.1"/>
</dbReference>
<dbReference type="GO" id="GO:0008124">
    <property type="term" value="F:4-alpha-hydroxytetrahydrobiopterin dehydratase activity"/>
    <property type="evidence" value="ECO:0007669"/>
    <property type="project" value="InterPro"/>
</dbReference>
<reference evidence="2" key="1">
    <citation type="submission" date="2016-11" db="EMBL/GenBank/DDBJ databases">
        <authorList>
            <person name="Varghese N."/>
            <person name="Submissions S."/>
        </authorList>
    </citation>
    <scope>NUCLEOTIDE SEQUENCE [LARGE SCALE GENOMIC DNA]</scope>
    <source>
        <strain evidence="2">DSM 19514</strain>
    </source>
</reference>
<sequence>MERDGIEFSPSPSNTTESLSWRFEFPEYSYTRRFLDDMADISRRMEFYPNVSFGKTYVNVTIDAQSQIELGPQLKIFVSEMQEVAVSSMAKGADQPENR</sequence>
<organism evidence="1 2">
    <name type="scientific">Ferrithrix thermotolerans DSM 19514</name>
    <dbReference type="NCBI Taxonomy" id="1121881"/>
    <lineage>
        <taxon>Bacteria</taxon>
        <taxon>Bacillati</taxon>
        <taxon>Actinomycetota</taxon>
        <taxon>Acidimicrobiia</taxon>
        <taxon>Acidimicrobiales</taxon>
        <taxon>Acidimicrobiaceae</taxon>
        <taxon>Ferrithrix</taxon>
    </lineage>
</organism>
<evidence type="ECO:0000313" key="1">
    <source>
        <dbReference type="EMBL" id="SHE83038.1"/>
    </source>
</evidence>
<dbReference type="InterPro" id="IPR036428">
    <property type="entry name" value="PCD_sf"/>
</dbReference>
<accession>A0A1M4WPA9</accession>
<dbReference type="Gene3D" id="3.30.1360.20">
    <property type="entry name" value="Transcriptional coactivator/pterin dehydratase"/>
    <property type="match status" value="1"/>
</dbReference>